<comment type="caution">
    <text evidence="2">The sequence shown here is derived from an EMBL/GenBank/DDBJ whole genome shotgun (WGS) entry which is preliminary data.</text>
</comment>
<dbReference type="RefSeq" id="WP_145772540.1">
    <property type="nucleotide sequence ID" value="NZ_BAAATQ010000054.1"/>
</dbReference>
<name>A0A562I279_MICOL</name>
<organism evidence="2 3">
    <name type="scientific">Micromonospora olivasterospora</name>
    <dbReference type="NCBI Taxonomy" id="1880"/>
    <lineage>
        <taxon>Bacteria</taxon>
        <taxon>Bacillati</taxon>
        <taxon>Actinomycetota</taxon>
        <taxon>Actinomycetes</taxon>
        <taxon>Micromonosporales</taxon>
        <taxon>Micromonosporaceae</taxon>
        <taxon>Micromonospora</taxon>
    </lineage>
</organism>
<sequence>MIAPLAWDEPPWRPRDPDSDAVAGPDRPTAPGDDERALAASDLPDWALPPGARQQRLAERRAWVP</sequence>
<evidence type="ECO:0000313" key="2">
    <source>
        <dbReference type="EMBL" id="TWH65139.1"/>
    </source>
</evidence>
<reference evidence="2 3" key="1">
    <citation type="submission" date="2019-07" db="EMBL/GenBank/DDBJ databases">
        <title>R&amp;d 2014.</title>
        <authorList>
            <person name="Klenk H.-P."/>
        </authorList>
    </citation>
    <scope>NUCLEOTIDE SEQUENCE [LARGE SCALE GENOMIC DNA]</scope>
    <source>
        <strain evidence="2 3">DSM 43868</strain>
    </source>
</reference>
<accession>A0A562I279</accession>
<keyword evidence="3" id="KW-1185">Reference proteome</keyword>
<dbReference type="EMBL" id="VLKE01000001">
    <property type="protein sequence ID" value="TWH65139.1"/>
    <property type="molecule type" value="Genomic_DNA"/>
</dbReference>
<feature type="region of interest" description="Disordered" evidence="1">
    <location>
        <begin position="1"/>
        <end position="65"/>
    </location>
</feature>
<feature type="compositionally biased region" description="Basic and acidic residues" evidence="1">
    <location>
        <begin position="56"/>
        <end position="65"/>
    </location>
</feature>
<evidence type="ECO:0000313" key="3">
    <source>
        <dbReference type="Proteomes" id="UP000319825"/>
    </source>
</evidence>
<dbReference type="Proteomes" id="UP000319825">
    <property type="component" value="Unassembled WGS sequence"/>
</dbReference>
<gene>
    <name evidence="2" type="ORF">JD77_00074</name>
</gene>
<evidence type="ECO:0000256" key="1">
    <source>
        <dbReference type="SAM" id="MobiDB-lite"/>
    </source>
</evidence>
<proteinExistence type="predicted"/>
<dbReference type="AlphaFoldDB" id="A0A562I279"/>
<protein>
    <submittedName>
        <fullName evidence="2">Uncharacterized protein</fullName>
    </submittedName>
</protein>